<reference evidence="1 2" key="1">
    <citation type="journal article" date="2012" name="Genome Biol.">
        <title>Genome and low-iron response of an oceanic diatom adapted to chronic iron limitation.</title>
        <authorList>
            <person name="Lommer M."/>
            <person name="Specht M."/>
            <person name="Roy A.S."/>
            <person name="Kraemer L."/>
            <person name="Andreson R."/>
            <person name="Gutowska M.A."/>
            <person name="Wolf J."/>
            <person name="Bergner S.V."/>
            <person name="Schilhabel M.B."/>
            <person name="Klostermeier U.C."/>
            <person name="Beiko R.G."/>
            <person name="Rosenstiel P."/>
            <person name="Hippler M."/>
            <person name="Laroche J."/>
        </authorList>
    </citation>
    <scope>NUCLEOTIDE SEQUENCE [LARGE SCALE GENOMIC DNA]</scope>
    <source>
        <strain evidence="1 2">CCMP1005</strain>
    </source>
</reference>
<evidence type="ECO:0000313" key="2">
    <source>
        <dbReference type="Proteomes" id="UP000266841"/>
    </source>
</evidence>
<dbReference type="EMBL" id="AGNL01041413">
    <property type="protein sequence ID" value="EJK51575.1"/>
    <property type="molecule type" value="Genomic_DNA"/>
</dbReference>
<keyword evidence="2" id="KW-1185">Reference proteome</keyword>
<protein>
    <submittedName>
        <fullName evidence="1">Uncharacterized protein</fullName>
    </submittedName>
</protein>
<evidence type="ECO:0000313" key="1">
    <source>
        <dbReference type="EMBL" id="EJK51575.1"/>
    </source>
</evidence>
<sequence length="314" mass="33361">MCAGRGDQRSFDIESPRLDGVRKIRRHGHKPPESGELCPAIRVDEDGFLRYRLAVETILAAAGPEAVTRTGASPTDALLSSQSTYSVRVGEGEDGRDWRDTRREQRVPLINAPGAHVAVNMGTRTCRIHGTARRETVARILSLRPASLSPTTRASFAGAAQVASGVASCRLSRGPPLSQTAMSGQHTHHRRVGRLVLQSPAAAAAAAGGTADAPANMPCAPANMPRHGMFAFKTSPTLGRPPDTTGRAVPLTGFPRGFLEEGSRPRIAAAHSPAVGPTSTRTNQQRLRAQLHPHLLRPTPRGSTSLILPRAVVP</sequence>
<organism evidence="1 2">
    <name type="scientific">Thalassiosira oceanica</name>
    <name type="common">Marine diatom</name>
    <dbReference type="NCBI Taxonomy" id="159749"/>
    <lineage>
        <taxon>Eukaryota</taxon>
        <taxon>Sar</taxon>
        <taxon>Stramenopiles</taxon>
        <taxon>Ochrophyta</taxon>
        <taxon>Bacillariophyta</taxon>
        <taxon>Coscinodiscophyceae</taxon>
        <taxon>Thalassiosirophycidae</taxon>
        <taxon>Thalassiosirales</taxon>
        <taxon>Thalassiosiraceae</taxon>
        <taxon>Thalassiosira</taxon>
    </lineage>
</organism>
<gene>
    <name evidence="1" type="ORF">THAOC_29240</name>
</gene>
<comment type="caution">
    <text evidence="1">The sequence shown here is derived from an EMBL/GenBank/DDBJ whole genome shotgun (WGS) entry which is preliminary data.</text>
</comment>
<dbReference type="AlphaFoldDB" id="K0RED5"/>
<dbReference type="Proteomes" id="UP000266841">
    <property type="component" value="Unassembled WGS sequence"/>
</dbReference>
<name>K0RED5_THAOC</name>
<proteinExistence type="predicted"/>
<accession>K0RED5</accession>